<keyword evidence="1" id="KW-1133">Transmembrane helix</keyword>
<dbReference type="HOGENOM" id="CLU_1861353_0_0_5"/>
<feature type="transmembrane region" description="Helical" evidence="1">
    <location>
        <begin position="55"/>
        <end position="76"/>
    </location>
</feature>
<sequence length="137" mass="14200">MKRVSLKCVVVGSVVDILSTNLAIFPVTILVFIFSGPAAAELAASDPRALMASNLFKALSFTFGTLSSVLGGYVSGRLAKHDHILNGALSSILCMGFGVYALLSGRGSLVVQLALFALTPLLGAVGGYLSARRSKPQ</sequence>
<dbReference type="PATRIC" id="fig|1245469.3.peg.3813"/>
<dbReference type="AlphaFoldDB" id="M4Z805"/>
<evidence type="ECO:0000313" key="2">
    <source>
        <dbReference type="EMBL" id="BAM89729.1"/>
    </source>
</evidence>
<dbReference type="eggNOG" id="ENOG50302EA">
    <property type="taxonomic scope" value="Bacteria"/>
</dbReference>
<dbReference type="EMBL" id="AP012603">
    <property type="protein sequence ID" value="BAM89729.1"/>
    <property type="molecule type" value="Genomic_DNA"/>
</dbReference>
<feature type="transmembrane region" description="Helical" evidence="1">
    <location>
        <begin position="9"/>
        <end position="35"/>
    </location>
</feature>
<evidence type="ECO:0000256" key="1">
    <source>
        <dbReference type="SAM" id="Phobius"/>
    </source>
</evidence>
<dbReference type="STRING" id="1245469.S58_37360"/>
<dbReference type="Proteomes" id="UP000011841">
    <property type="component" value="Chromosome"/>
</dbReference>
<keyword evidence="3" id="KW-1185">Reference proteome</keyword>
<name>M4Z805_9BRAD</name>
<protein>
    <recommendedName>
        <fullName evidence="4">TIGR04086 family membrane protein</fullName>
    </recommendedName>
</protein>
<proteinExistence type="predicted"/>
<gene>
    <name evidence="2" type="ORF">S58_37360</name>
</gene>
<reference evidence="2 3" key="1">
    <citation type="journal article" date="2013" name="Appl. Environ. Microbiol.">
        <title>Genome analysis suggests that the soil oligotrophic bacterium Agromonas oligotrophica (Bradyrhizobium oligotrophicum) is a nitrogen-fixing symbiont of Aeschynomene indica.</title>
        <authorList>
            <person name="Okubo T."/>
            <person name="Fukushima S."/>
            <person name="Itakura M."/>
            <person name="Oshima K."/>
            <person name="Longtonglang A."/>
            <person name="Teaumroong N."/>
            <person name="Mitsui H."/>
            <person name="Hattori M."/>
            <person name="Hattori R."/>
            <person name="Hattori T."/>
            <person name="Minamisawa K."/>
        </authorList>
    </citation>
    <scope>NUCLEOTIDE SEQUENCE [LARGE SCALE GENOMIC DNA]</scope>
    <source>
        <strain evidence="2 3">S58</strain>
    </source>
</reference>
<organism evidence="2 3">
    <name type="scientific">Bradyrhizobium oligotrophicum S58</name>
    <dbReference type="NCBI Taxonomy" id="1245469"/>
    <lineage>
        <taxon>Bacteria</taxon>
        <taxon>Pseudomonadati</taxon>
        <taxon>Pseudomonadota</taxon>
        <taxon>Alphaproteobacteria</taxon>
        <taxon>Hyphomicrobiales</taxon>
        <taxon>Nitrobacteraceae</taxon>
        <taxon>Bradyrhizobium</taxon>
    </lineage>
</organism>
<evidence type="ECO:0008006" key="4">
    <source>
        <dbReference type="Google" id="ProtNLM"/>
    </source>
</evidence>
<keyword evidence="1" id="KW-0812">Transmembrane</keyword>
<accession>M4Z805</accession>
<evidence type="ECO:0000313" key="3">
    <source>
        <dbReference type="Proteomes" id="UP000011841"/>
    </source>
</evidence>
<feature type="transmembrane region" description="Helical" evidence="1">
    <location>
        <begin position="109"/>
        <end position="131"/>
    </location>
</feature>
<feature type="transmembrane region" description="Helical" evidence="1">
    <location>
        <begin position="83"/>
        <end position="103"/>
    </location>
</feature>
<dbReference type="KEGG" id="aol:S58_37360"/>
<keyword evidence="1" id="KW-0472">Membrane</keyword>